<evidence type="ECO:0000256" key="9">
    <source>
        <dbReference type="SAM" id="Coils"/>
    </source>
</evidence>
<dbReference type="PROSITE" id="PS00070">
    <property type="entry name" value="ALDEHYDE_DEHYDR_CYS"/>
    <property type="match status" value="1"/>
</dbReference>
<reference evidence="11 12" key="1">
    <citation type="submission" date="2016-10" db="EMBL/GenBank/DDBJ databases">
        <title>Complete Genome Sequence of Peptococcaceae strain DCMF.</title>
        <authorList>
            <person name="Edwards R.J."/>
            <person name="Holland S.I."/>
            <person name="Deshpande N.P."/>
            <person name="Wong Y.K."/>
            <person name="Ertan H."/>
            <person name="Manefield M."/>
            <person name="Russell T.L."/>
            <person name="Lee M.J."/>
        </authorList>
    </citation>
    <scope>NUCLEOTIDE SEQUENCE [LARGE SCALE GENOMIC DNA]</scope>
    <source>
        <strain evidence="11 12">DCMF</strain>
    </source>
</reference>
<dbReference type="InterPro" id="IPR015590">
    <property type="entry name" value="Aldehyde_DH_dom"/>
</dbReference>
<dbReference type="PANTHER" id="PTHR11699">
    <property type="entry name" value="ALDEHYDE DEHYDROGENASE-RELATED"/>
    <property type="match status" value="1"/>
</dbReference>
<evidence type="ECO:0000256" key="4">
    <source>
        <dbReference type="ARBA" id="ARBA00054572"/>
    </source>
</evidence>
<evidence type="ECO:0000256" key="8">
    <source>
        <dbReference type="RuleBase" id="RU003345"/>
    </source>
</evidence>
<keyword evidence="9" id="KW-0175">Coiled coil</keyword>
<dbReference type="Gene3D" id="3.40.605.10">
    <property type="entry name" value="Aldehyde Dehydrogenase, Chain A, domain 1"/>
    <property type="match status" value="1"/>
</dbReference>
<accession>A0A3G1L2B7</accession>
<dbReference type="Proteomes" id="UP000323521">
    <property type="component" value="Chromosome"/>
</dbReference>
<dbReference type="AlphaFoldDB" id="A0A3G1L2B7"/>
<feature type="active site" evidence="7">
    <location>
        <position position="248"/>
    </location>
</feature>
<proteinExistence type="inferred from homology"/>
<dbReference type="GO" id="GO:0016620">
    <property type="term" value="F:oxidoreductase activity, acting on the aldehyde or oxo group of donors, NAD or NADP as acceptor"/>
    <property type="evidence" value="ECO:0007669"/>
    <property type="project" value="InterPro"/>
</dbReference>
<evidence type="ECO:0000256" key="2">
    <source>
        <dbReference type="ARBA" id="ARBA00023002"/>
    </source>
</evidence>
<feature type="domain" description="Aldehyde dehydrogenase" evidence="10">
    <location>
        <begin position="12"/>
        <end position="475"/>
    </location>
</feature>
<evidence type="ECO:0000313" key="11">
    <source>
        <dbReference type="EMBL" id="ATW28769.1"/>
    </source>
</evidence>
<dbReference type="FunFam" id="3.40.309.10:FF:000009">
    <property type="entry name" value="Aldehyde dehydrogenase A"/>
    <property type="match status" value="1"/>
</dbReference>
<comment type="function">
    <text evidence="4">Part of the sulfo-TAL (or sulfo-SFT) pathway, a D-sulfoquinovose degradation pathway that produces sulfolactate (SL). Catalyzes the oxidation of 3-sulfolactaldehyde (SLA) to sulfolactate (SL).</text>
</comment>
<feature type="coiled-coil region" evidence="9">
    <location>
        <begin position="33"/>
        <end position="89"/>
    </location>
</feature>
<dbReference type="SUPFAM" id="SSF53720">
    <property type="entry name" value="ALDH-like"/>
    <property type="match status" value="1"/>
</dbReference>
<dbReference type="InterPro" id="IPR016163">
    <property type="entry name" value="Ald_DH_C"/>
</dbReference>
<dbReference type="EC" id="1.2.1.97" evidence="5"/>
<dbReference type="EMBL" id="CP017634">
    <property type="protein sequence ID" value="ATW28769.1"/>
    <property type="molecule type" value="Genomic_DNA"/>
</dbReference>
<sequence>MKTYQAFINGQWVDAIGGETISIVNPATGEVVAQAAKCGAQDLERAVEAAEKAGPGWANTPVSERSKVLLRASQLIMQHQKELAELETMEHGSPMRKTMNFDVPLCAEQLEYFAGVARAMTGDTIPVGPWCLSLTVHEPLGVVGLITPWNFPALMVVWKLGAALVTGNTCIVKPPSIAPLTTLKLAEILTEAGAPAGTVNVVTGPGGEIGEALVRHPRVAKIGFTGDSATGKRIMHVASDSVKQVGLELGGKNAFVVLDDADVDAAVQGAVFGAFFNSGQVCAAASRFYIHDSRYDEFARKFVEAAQTLRYGDPMDMGTVIGPVAYAAHRDKIEAYIGEAKQSGAKLLLGGERPQTEDTKNGYFVAPTIFGDCDHHARFMREEIFGPVVGLCRFQETEEAIAMANDTAYGLSASLWTGDTAKGISLAGRIKAGTVWINEHLIIFCDTPWGGCKESGWGKDLSKMVLEEYTLTKHIYVDLVRQPEKPWYGILK</sequence>
<dbReference type="Pfam" id="PF00171">
    <property type="entry name" value="Aldedh"/>
    <property type="match status" value="1"/>
</dbReference>
<dbReference type="PROSITE" id="PS00687">
    <property type="entry name" value="ALDEHYDE_DEHYDR_GLU"/>
    <property type="match status" value="1"/>
</dbReference>
<dbReference type="InterPro" id="IPR016161">
    <property type="entry name" value="Ald_DH/histidinol_DH"/>
</dbReference>
<keyword evidence="12" id="KW-1185">Reference proteome</keyword>
<evidence type="ECO:0000256" key="6">
    <source>
        <dbReference type="ARBA" id="ARBA00067277"/>
    </source>
</evidence>
<name>A0A3G1L2B7_FORW1</name>
<dbReference type="RefSeq" id="WP_148136139.1">
    <property type="nucleotide sequence ID" value="NZ_CP017634.1"/>
</dbReference>
<dbReference type="Gene3D" id="3.40.309.10">
    <property type="entry name" value="Aldehyde Dehydrogenase, Chain A, domain 2"/>
    <property type="match status" value="1"/>
</dbReference>
<dbReference type="KEGG" id="fwa:DCMF_20435"/>
<comment type="similarity">
    <text evidence="1 8">Belongs to the aldehyde dehydrogenase family.</text>
</comment>
<dbReference type="OrthoDB" id="9762913at2"/>
<dbReference type="InterPro" id="IPR029510">
    <property type="entry name" value="Ald_DH_CS_GLU"/>
</dbReference>
<evidence type="ECO:0000259" key="10">
    <source>
        <dbReference type="Pfam" id="PF00171"/>
    </source>
</evidence>
<evidence type="ECO:0000313" key="12">
    <source>
        <dbReference type="Proteomes" id="UP000323521"/>
    </source>
</evidence>
<dbReference type="FunFam" id="3.40.605.10:FF:000007">
    <property type="entry name" value="NAD/NADP-dependent betaine aldehyde dehydrogenase"/>
    <property type="match status" value="1"/>
</dbReference>
<keyword evidence="2 8" id="KW-0560">Oxidoreductase</keyword>
<protein>
    <recommendedName>
        <fullName evidence="6">3-sulfolactaldehyde dehydrogenase</fullName>
        <ecNumber evidence="5">1.2.1.97</ecNumber>
    </recommendedName>
</protein>
<evidence type="ECO:0000256" key="5">
    <source>
        <dbReference type="ARBA" id="ARBA00066984"/>
    </source>
</evidence>
<dbReference type="InterPro" id="IPR016160">
    <property type="entry name" value="Ald_DH_CS_CYS"/>
</dbReference>
<organism evidence="11 12">
    <name type="scientific">Formimonas warabiya</name>
    <dbReference type="NCBI Taxonomy" id="1761012"/>
    <lineage>
        <taxon>Bacteria</taxon>
        <taxon>Bacillati</taxon>
        <taxon>Bacillota</taxon>
        <taxon>Clostridia</taxon>
        <taxon>Eubacteriales</taxon>
        <taxon>Peptococcaceae</taxon>
        <taxon>Candidatus Formimonas</taxon>
    </lineage>
</organism>
<comment type="catalytic activity">
    <reaction evidence="3">
        <text>(2S)-3-sulfolactaldehyde + NAD(+) + H2O = (2S)-3-sulfolactate + NADH + 2 H(+)</text>
        <dbReference type="Rhea" id="RHEA:47932"/>
        <dbReference type="ChEBI" id="CHEBI:15377"/>
        <dbReference type="ChEBI" id="CHEBI:15378"/>
        <dbReference type="ChEBI" id="CHEBI:57540"/>
        <dbReference type="ChEBI" id="CHEBI:57945"/>
        <dbReference type="ChEBI" id="CHEBI:61289"/>
        <dbReference type="ChEBI" id="CHEBI:90109"/>
        <dbReference type="EC" id="1.2.1.97"/>
    </reaction>
    <physiologicalReaction direction="left-to-right" evidence="3">
        <dbReference type="Rhea" id="RHEA:47933"/>
    </physiologicalReaction>
</comment>
<dbReference type="InterPro" id="IPR016162">
    <property type="entry name" value="Ald_DH_N"/>
</dbReference>
<evidence type="ECO:0000256" key="7">
    <source>
        <dbReference type="PROSITE-ProRule" id="PRU10007"/>
    </source>
</evidence>
<evidence type="ECO:0000256" key="1">
    <source>
        <dbReference type="ARBA" id="ARBA00009986"/>
    </source>
</evidence>
<gene>
    <name evidence="11" type="ORF">DCMF_20435</name>
</gene>
<evidence type="ECO:0000256" key="3">
    <source>
        <dbReference type="ARBA" id="ARBA00050326"/>
    </source>
</evidence>